<organism evidence="2 3">
    <name type="scientific">Mycena sanguinolenta</name>
    <dbReference type="NCBI Taxonomy" id="230812"/>
    <lineage>
        <taxon>Eukaryota</taxon>
        <taxon>Fungi</taxon>
        <taxon>Dikarya</taxon>
        <taxon>Basidiomycota</taxon>
        <taxon>Agaricomycotina</taxon>
        <taxon>Agaricomycetes</taxon>
        <taxon>Agaricomycetidae</taxon>
        <taxon>Agaricales</taxon>
        <taxon>Marasmiineae</taxon>
        <taxon>Mycenaceae</taxon>
        <taxon>Mycena</taxon>
    </lineage>
</organism>
<protein>
    <submittedName>
        <fullName evidence="2">Uncharacterized protein</fullName>
    </submittedName>
</protein>
<proteinExistence type="predicted"/>
<dbReference type="OrthoDB" id="3062417at2759"/>
<gene>
    <name evidence="2" type="ORF">MSAN_00317200</name>
</gene>
<keyword evidence="3" id="KW-1185">Reference proteome</keyword>
<feature type="compositionally biased region" description="Polar residues" evidence="1">
    <location>
        <begin position="415"/>
        <end position="431"/>
    </location>
</feature>
<dbReference type="AlphaFoldDB" id="A0A8H7DHB5"/>
<sequence>MTFGRRVNINDPRTFRCPKCSYLAELQIVKGSDPVQCYLGCFRRTHDRLWHYFEPGELPDPLPPALAQRISRAISSAQSVHPSASRRTECLERGCSKSRNLNCRHDRCRQCCLETGRDCGVHRPAKTNANLAPDFLAGLRGVAAEIRGPVDQTIRHAYLSLLYKRQRDAALTASLPSLPPSPTKSQEERHQDYATRLARGFSTPPPSPPQPAASSSRSLLPPPSRRIVLIYWAHSGRQATISVIQDCATWVRSWPGIKLDDFAQHLSSSDTMYKFYAADYRAWIRIPMAYVQIVRTDQPFLVRRVGVVGIDEDSYISRLHTFLDFPLLPPSPLHTRPVSAATRQRPRPLEIIKIEDNDEKTLVSRKRARATKIEDDEVEIIEHPAKRGKVIEVEEDDDEVEIVEPIKPTRKRRQVSASPTPSLAFSVDTSNSTASIRSLSPSLNFLTTFYTHK</sequence>
<comment type="caution">
    <text evidence="2">The sequence shown here is derived from an EMBL/GenBank/DDBJ whole genome shotgun (WGS) entry which is preliminary data.</text>
</comment>
<accession>A0A8H7DHB5</accession>
<evidence type="ECO:0000256" key="1">
    <source>
        <dbReference type="SAM" id="MobiDB-lite"/>
    </source>
</evidence>
<evidence type="ECO:0000313" key="2">
    <source>
        <dbReference type="EMBL" id="KAF7374335.1"/>
    </source>
</evidence>
<reference evidence="2" key="1">
    <citation type="submission" date="2020-05" db="EMBL/GenBank/DDBJ databases">
        <title>Mycena genomes resolve the evolution of fungal bioluminescence.</title>
        <authorList>
            <person name="Tsai I.J."/>
        </authorList>
    </citation>
    <scope>NUCLEOTIDE SEQUENCE</scope>
    <source>
        <strain evidence="2">160909Yilan</strain>
    </source>
</reference>
<feature type="region of interest" description="Disordered" evidence="1">
    <location>
        <begin position="198"/>
        <end position="220"/>
    </location>
</feature>
<name>A0A8H7DHB5_9AGAR</name>
<evidence type="ECO:0000313" key="3">
    <source>
        <dbReference type="Proteomes" id="UP000623467"/>
    </source>
</evidence>
<feature type="region of interest" description="Disordered" evidence="1">
    <location>
        <begin position="410"/>
        <end position="431"/>
    </location>
</feature>
<dbReference type="EMBL" id="JACAZH010000002">
    <property type="protein sequence ID" value="KAF7374335.1"/>
    <property type="molecule type" value="Genomic_DNA"/>
</dbReference>
<dbReference type="Proteomes" id="UP000623467">
    <property type="component" value="Unassembled WGS sequence"/>
</dbReference>